<comment type="caution">
    <text evidence="3">The sequence shown here is derived from an EMBL/GenBank/DDBJ whole genome shotgun (WGS) entry which is preliminary data.</text>
</comment>
<sequence length="56" mass="5651">MTGFIRKTVLIALACAPLGACAPGSQTDSDSVHQHGISNQSAAAPGLETDNSSSHE</sequence>
<protein>
    <submittedName>
        <fullName evidence="3">Uncharacterized protein</fullName>
    </submittedName>
</protein>
<dbReference type="RefSeq" id="WP_289842893.1">
    <property type="nucleotide sequence ID" value="NZ_CATKSH010000012.1"/>
</dbReference>
<keyword evidence="4" id="KW-1185">Reference proteome</keyword>
<keyword evidence="2" id="KW-0732">Signal</keyword>
<proteinExistence type="predicted"/>
<feature type="chain" id="PRO_5041316038" evidence="2">
    <location>
        <begin position="23"/>
        <end position="56"/>
    </location>
</feature>
<dbReference type="Proteomes" id="UP001176960">
    <property type="component" value="Unassembled WGS sequence"/>
</dbReference>
<gene>
    <name evidence="3" type="ORF">LMG32879_002070</name>
</gene>
<reference evidence="3" key="1">
    <citation type="submission" date="2023-03" db="EMBL/GenBank/DDBJ databases">
        <authorList>
            <person name="Cleenwerck I."/>
        </authorList>
    </citation>
    <scope>NUCLEOTIDE SEQUENCE</scope>
    <source>
        <strain evidence="3">LMG 32879</strain>
    </source>
</reference>
<feature type="signal peptide" evidence="2">
    <location>
        <begin position="1"/>
        <end position="22"/>
    </location>
</feature>
<dbReference type="EMBL" id="CATKSH010000012">
    <property type="protein sequence ID" value="CAI9121223.1"/>
    <property type="molecule type" value="Genomic_DNA"/>
</dbReference>
<organism evidence="3 4">
    <name type="scientific">Brytella acorum</name>
    <dbReference type="NCBI Taxonomy" id="2959299"/>
    <lineage>
        <taxon>Bacteria</taxon>
        <taxon>Pseudomonadati</taxon>
        <taxon>Pseudomonadota</taxon>
        <taxon>Alphaproteobacteria</taxon>
        <taxon>Acetobacterales</taxon>
        <taxon>Acetobacteraceae</taxon>
        <taxon>Brytella</taxon>
    </lineage>
</organism>
<name>A0AA35Y4L0_9PROT</name>
<evidence type="ECO:0000256" key="1">
    <source>
        <dbReference type="SAM" id="MobiDB-lite"/>
    </source>
</evidence>
<evidence type="ECO:0000313" key="3">
    <source>
        <dbReference type="EMBL" id="CAI9121223.1"/>
    </source>
</evidence>
<evidence type="ECO:0000256" key="2">
    <source>
        <dbReference type="SAM" id="SignalP"/>
    </source>
</evidence>
<feature type="region of interest" description="Disordered" evidence="1">
    <location>
        <begin position="23"/>
        <end position="56"/>
    </location>
</feature>
<evidence type="ECO:0000313" key="4">
    <source>
        <dbReference type="Proteomes" id="UP001176960"/>
    </source>
</evidence>
<accession>A0AA35Y4L0</accession>
<dbReference type="AlphaFoldDB" id="A0AA35Y4L0"/>